<dbReference type="STRING" id="155974.SAMN04487818_101537"/>
<accession>A0A1H9LBG9</accession>
<dbReference type="Proteomes" id="UP000199051">
    <property type="component" value="Unassembled WGS sequence"/>
</dbReference>
<reference evidence="2" key="1">
    <citation type="submission" date="2016-10" db="EMBL/GenBank/DDBJ databases">
        <authorList>
            <person name="Varghese N."/>
            <person name="Submissions S."/>
        </authorList>
    </citation>
    <scope>NUCLEOTIDE SEQUENCE [LARGE SCALE GENOMIC DNA]</scope>
    <source>
        <strain evidence="2">DSM 44260</strain>
    </source>
</reference>
<organism evidence="1 2">
    <name type="scientific">Actinokineospora terrae</name>
    <dbReference type="NCBI Taxonomy" id="155974"/>
    <lineage>
        <taxon>Bacteria</taxon>
        <taxon>Bacillati</taxon>
        <taxon>Actinomycetota</taxon>
        <taxon>Actinomycetes</taxon>
        <taxon>Pseudonocardiales</taxon>
        <taxon>Pseudonocardiaceae</taxon>
        <taxon>Actinokineospora</taxon>
    </lineage>
</organism>
<evidence type="ECO:0000313" key="2">
    <source>
        <dbReference type="Proteomes" id="UP000199051"/>
    </source>
</evidence>
<proteinExistence type="predicted"/>
<dbReference type="EMBL" id="FOGI01000001">
    <property type="protein sequence ID" value="SER08710.1"/>
    <property type="molecule type" value="Genomic_DNA"/>
</dbReference>
<dbReference type="InterPro" id="IPR025324">
    <property type="entry name" value="DUF4230"/>
</dbReference>
<name>A0A1H9LBG9_9PSEU</name>
<evidence type="ECO:0000313" key="1">
    <source>
        <dbReference type="EMBL" id="SER08710.1"/>
    </source>
</evidence>
<protein>
    <recommendedName>
        <fullName evidence="3">DUF4230 domain-containing protein</fullName>
    </recommendedName>
</protein>
<sequence>MRKKWIGIVAVIVLVVAAGAVGIGAAGWFTPGTDTVDRSQPAVLQAVRDLSEYHAAAGDYQVVVDIEKDVKYVPAEIAGERTLFVAAGSVDAFVDFRGLADNALTVDQQAKTVQVRLPKAQLSKPNLDNERSYLYRQDRGLFDQLSALVSAPQDQREFYVAAEQRISEAAQKSGLTQRAEKNTLAMLTGMFTALGYRVVQAPQP</sequence>
<dbReference type="AlphaFoldDB" id="A0A1H9LBG9"/>
<dbReference type="Pfam" id="PF14014">
    <property type="entry name" value="DUF4230"/>
    <property type="match status" value="1"/>
</dbReference>
<dbReference type="RefSeq" id="WP_092774755.1">
    <property type="nucleotide sequence ID" value="NZ_FOGI01000001.1"/>
</dbReference>
<evidence type="ECO:0008006" key="3">
    <source>
        <dbReference type="Google" id="ProtNLM"/>
    </source>
</evidence>
<keyword evidence="2" id="KW-1185">Reference proteome</keyword>
<gene>
    <name evidence="1" type="ORF">SAMN04487818_101537</name>
</gene>